<dbReference type="InterPro" id="IPR015010">
    <property type="entry name" value="TERF2IP_Myb"/>
</dbReference>
<protein>
    <submittedName>
        <fullName evidence="4">Uncharacterized protein</fullName>
    </submittedName>
</protein>
<dbReference type="Gene3D" id="1.10.10.60">
    <property type="entry name" value="Homeodomain-like"/>
    <property type="match status" value="1"/>
</dbReference>
<dbReference type="InterPro" id="IPR009057">
    <property type="entry name" value="Homeodomain-like_sf"/>
</dbReference>
<keyword evidence="5" id="KW-1185">Reference proteome</keyword>
<feature type="compositionally biased region" description="Polar residues" evidence="1">
    <location>
        <begin position="116"/>
        <end position="131"/>
    </location>
</feature>
<evidence type="ECO:0000313" key="5">
    <source>
        <dbReference type="Proteomes" id="UP000256328"/>
    </source>
</evidence>
<dbReference type="InterPro" id="IPR008704">
    <property type="entry name" value="Endonuclease_Zinc-binding_loop"/>
</dbReference>
<feature type="region of interest" description="Disordered" evidence="1">
    <location>
        <begin position="201"/>
        <end position="229"/>
    </location>
</feature>
<dbReference type="SUPFAM" id="SSF54060">
    <property type="entry name" value="His-Me finger endonucleases"/>
    <property type="match status" value="1"/>
</dbReference>
<dbReference type="OrthoDB" id="3560088at2759"/>
<evidence type="ECO:0000259" key="2">
    <source>
        <dbReference type="Pfam" id="PF05551"/>
    </source>
</evidence>
<dbReference type="CDD" id="cd11655">
    <property type="entry name" value="rap1_myb-like"/>
    <property type="match status" value="1"/>
</dbReference>
<proteinExistence type="predicted"/>
<reference evidence="4 5" key="1">
    <citation type="journal article" date="2018" name="IMA Fungus">
        <title>IMA Genome-F 9: Draft genome sequence of Annulohypoxylon stygium, Aspergillus mulundensis, Berkeleyomyces basicola (syn. Thielaviopsis basicola), Ceratocystis smalleyi, two Cercospora beticola strains, Coleophoma cylindrospora, Fusarium fracticaudum, Phialophora cf. hyalina, and Morchella septimelata.</title>
        <authorList>
            <person name="Wingfield B.D."/>
            <person name="Bills G.F."/>
            <person name="Dong Y."/>
            <person name="Huang W."/>
            <person name="Nel W.J."/>
            <person name="Swalarsk-Parry B.S."/>
            <person name="Vaghefi N."/>
            <person name="Wilken P.M."/>
            <person name="An Z."/>
            <person name="de Beer Z.W."/>
            <person name="De Vos L."/>
            <person name="Chen L."/>
            <person name="Duong T.A."/>
            <person name="Gao Y."/>
            <person name="Hammerbacher A."/>
            <person name="Kikkert J.R."/>
            <person name="Li Y."/>
            <person name="Li H."/>
            <person name="Li K."/>
            <person name="Li Q."/>
            <person name="Liu X."/>
            <person name="Ma X."/>
            <person name="Naidoo K."/>
            <person name="Pethybridge S.J."/>
            <person name="Sun J."/>
            <person name="Steenkamp E.T."/>
            <person name="van der Nest M.A."/>
            <person name="van Wyk S."/>
            <person name="Wingfield M.J."/>
            <person name="Xiong C."/>
            <person name="Yue Q."/>
            <person name="Zhang X."/>
        </authorList>
    </citation>
    <scope>NUCLEOTIDE SEQUENCE [LARGE SCALE GENOMIC DNA]</scope>
    <source>
        <strain evidence="4 5">BP5796</strain>
    </source>
</reference>
<dbReference type="Pfam" id="PF05551">
    <property type="entry name" value="zf-His_Me_endon"/>
    <property type="match status" value="1"/>
</dbReference>
<feature type="compositionally biased region" description="Low complexity" evidence="1">
    <location>
        <begin position="302"/>
        <end position="315"/>
    </location>
</feature>
<comment type="caution">
    <text evidence="4">The sequence shown here is derived from an EMBL/GenBank/DDBJ whole genome shotgun (WGS) entry which is preliminary data.</text>
</comment>
<dbReference type="AlphaFoldDB" id="A0A3D8SXT8"/>
<evidence type="ECO:0000256" key="1">
    <source>
        <dbReference type="SAM" id="MobiDB-lite"/>
    </source>
</evidence>
<dbReference type="SUPFAM" id="SSF46689">
    <property type="entry name" value="Homeodomain-like"/>
    <property type="match status" value="1"/>
</dbReference>
<feature type="region of interest" description="Disordered" evidence="1">
    <location>
        <begin position="52"/>
        <end position="76"/>
    </location>
</feature>
<sequence length="749" mass="83575">MAGTDDTISYGPGDRWPNLDVWGRPSLQLREDGEYQLLLMRFGDWFDGDEDKQSAAKHEIPLPHNRQETEIEEKEREEKWARSAIIAKKQVKDIQQGMHCRPRVLATFTAIGMQTTLPSTTNNIPRPTTSHDQNHPTTKTIPRTKTTHALSGRVRIFARIASSSSRHRASIMSSAPLPEPSALDDRTKLAVLSHVGIGLNADGDLRDGLGNPAGRRGPRDAEAPARHRVAFDPADDEVLREWVRNARLQGLTLKPKIFQDLESVEPRHTAQSWQARWKKLSKSDHLLTDPRTPEPSPPATSPNPSSTNTSSVDAPAPSPPEPSPSPCCLVLEDGPRYKQGSDPDSEPNRIPQHSGLTRHNAHGGREPDGSRAMPWQIPAAPTYPPLLSRVHPGQMRGIEWLTSNGKRRFEAQQTQLLSCWGVTPEHRATCVSVPRVWAEVVDPLASLPDLDERTYASFGDARLAFSLFDHSTAWVRAATWFASAPHTGLELDNFLCSGPFLPMEGSHLCHHPHCIVPEHATYESAATNDDRRRCYTLAQDLRALGLPVPEHCIRHKHRPCLMQLAALTPFEAYLIQFAIARRAKGLLGQDPLVLAPADHPFATFERRLPVSFAMDITVDAAYLTPISLREDPAEIRPVFYCNYCISVTPFKSLSGFWAHLRDGHPLAPQEGRLADIVDAARKWESYKGSAAGGTIDAEDVTWKQVQQTKEADFGWDVVLGWKLAYNRKRKYGRLAEDYHDTVRQDSQPP</sequence>
<feature type="domain" description="TERF2-interacting telomeric protein 1 Myb" evidence="3">
    <location>
        <begin position="231"/>
        <end position="279"/>
    </location>
</feature>
<gene>
    <name evidence="4" type="ORF">BP5796_02307</name>
</gene>
<feature type="compositionally biased region" description="Pro residues" evidence="1">
    <location>
        <begin position="316"/>
        <end position="325"/>
    </location>
</feature>
<feature type="region of interest" description="Disordered" evidence="1">
    <location>
        <begin position="116"/>
        <end position="142"/>
    </location>
</feature>
<dbReference type="Pfam" id="PF08914">
    <property type="entry name" value="Myb_Rap1"/>
    <property type="match status" value="1"/>
</dbReference>
<evidence type="ECO:0000313" key="4">
    <source>
        <dbReference type="EMBL" id="RDW91142.1"/>
    </source>
</evidence>
<feature type="region of interest" description="Disordered" evidence="1">
    <location>
        <begin position="285"/>
        <end position="373"/>
    </location>
</feature>
<accession>A0A3D8SXT8</accession>
<dbReference type="EMBL" id="PDLN01000003">
    <property type="protein sequence ID" value="RDW91142.1"/>
    <property type="molecule type" value="Genomic_DNA"/>
</dbReference>
<dbReference type="InterPro" id="IPR044925">
    <property type="entry name" value="His-Me_finger_sf"/>
</dbReference>
<name>A0A3D8SXT8_9HELO</name>
<feature type="domain" description="Zinc-binding loop region of homing endonuclease" evidence="2">
    <location>
        <begin position="504"/>
        <end position="542"/>
    </location>
</feature>
<organism evidence="4 5">
    <name type="scientific">Coleophoma crateriformis</name>
    <dbReference type="NCBI Taxonomy" id="565419"/>
    <lineage>
        <taxon>Eukaryota</taxon>
        <taxon>Fungi</taxon>
        <taxon>Dikarya</taxon>
        <taxon>Ascomycota</taxon>
        <taxon>Pezizomycotina</taxon>
        <taxon>Leotiomycetes</taxon>
        <taxon>Helotiales</taxon>
        <taxon>Dermateaceae</taxon>
        <taxon>Coleophoma</taxon>
    </lineage>
</organism>
<dbReference type="Proteomes" id="UP000256328">
    <property type="component" value="Unassembled WGS sequence"/>
</dbReference>
<evidence type="ECO:0000259" key="3">
    <source>
        <dbReference type="Pfam" id="PF08914"/>
    </source>
</evidence>